<protein>
    <submittedName>
        <fullName evidence="1">Uncharacterized protein</fullName>
    </submittedName>
</protein>
<evidence type="ECO:0000313" key="1">
    <source>
        <dbReference type="EMBL" id="KAI3757706.1"/>
    </source>
</evidence>
<accession>A0ACB9EGY7</accession>
<evidence type="ECO:0000313" key="2">
    <source>
        <dbReference type="Proteomes" id="UP001055879"/>
    </source>
</evidence>
<sequence>MVKLATARESRMYGPRLIRNRAEYMNAGIYVFSTIVLLCGFVALLSWQQTAGAVLLLIGFVLIVAVNIHDLIAHLAGIDFRMGLMEFDIQIPLVEVAVPVVQAVGGILFFLGIIFLLVQGNRGHMHNMRLEEHALNMLIAGAVLWVLGSILNSCQIYERADGHVQILQQSVHIPFLASSFLFLVGAIFNTREQVRSSGHLHGLHGLYLLTSTWVWMGTFASLLLLIGGLANVVKVFKMLQMDRLRLEKLRGGAQERLIRVREGQTPFLTEERRKWPRNVQATAEPPAPPPPPPDVTPYKDVLVGKS</sequence>
<keyword evidence="2" id="KW-1185">Reference proteome</keyword>
<proteinExistence type="predicted"/>
<gene>
    <name evidence="1" type="ORF">L6452_05249</name>
</gene>
<reference evidence="2" key="1">
    <citation type="journal article" date="2022" name="Mol. Ecol. Resour.">
        <title>The genomes of chicory, endive, great burdock and yacon provide insights into Asteraceae palaeo-polyploidization history and plant inulin production.</title>
        <authorList>
            <person name="Fan W."/>
            <person name="Wang S."/>
            <person name="Wang H."/>
            <person name="Wang A."/>
            <person name="Jiang F."/>
            <person name="Liu H."/>
            <person name="Zhao H."/>
            <person name="Xu D."/>
            <person name="Zhang Y."/>
        </authorList>
    </citation>
    <scope>NUCLEOTIDE SEQUENCE [LARGE SCALE GENOMIC DNA]</scope>
    <source>
        <strain evidence="2">cv. Niubang</strain>
    </source>
</reference>
<organism evidence="1 2">
    <name type="scientific">Arctium lappa</name>
    <name type="common">Greater burdock</name>
    <name type="synonym">Lappa major</name>
    <dbReference type="NCBI Taxonomy" id="4217"/>
    <lineage>
        <taxon>Eukaryota</taxon>
        <taxon>Viridiplantae</taxon>
        <taxon>Streptophyta</taxon>
        <taxon>Embryophyta</taxon>
        <taxon>Tracheophyta</taxon>
        <taxon>Spermatophyta</taxon>
        <taxon>Magnoliopsida</taxon>
        <taxon>eudicotyledons</taxon>
        <taxon>Gunneridae</taxon>
        <taxon>Pentapetalae</taxon>
        <taxon>asterids</taxon>
        <taxon>campanulids</taxon>
        <taxon>Asterales</taxon>
        <taxon>Asteraceae</taxon>
        <taxon>Carduoideae</taxon>
        <taxon>Cardueae</taxon>
        <taxon>Arctiinae</taxon>
        <taxon>Arctium</taxon>
    </lineage>
</organism>
<dbReference type="Proteomes" id="UP001055879">
    <property type="component" value="Linkage Group LG02"/>
</dbReference>
<dbReference type="EMBL" id="CM042048">
    <property type="protein sequence ID" value="KAI3757706.1"/>
    <property type="molecule type" value="Genomic_DNA"/>
</dbReference>
<name>A0ACB9EGY7_ARCLA</name>
<comment type="caution">
    <text evidence="1">The sequence shown here is derived from an EMBL/GenBank/DDBJ whole genome shotgun (WGS) entry which is preliminary data.</text>
</comment>
<reference evidence="1 2" key="2">
    <citation type="journal article" date="2022" name="Mol. Ecol. Resour.">
        <title>The genomes of chicory, endive, great burdock and yacon provide insights into Asteraceae paleo-polyploidization history and plant inulin production.</title>
        <authorList>
            <person name="Fan W."/>
            <person name="Wang S."/>
            <person name="Wang H."/>
            <person name="Wang A."/>
            <person name="Jiang F."/>
            <person name="Liu H."/>
            <person name="Zhao H."/>
            <person name="Xu D."/>
            <person name="Zhang Y."/>
        </authorList>
    </citation>
    <scope>NUCLEOTIDE SEQUENCE [LARGE SCALE GENOMIC DNA]</scope>
    <source>
        <strain evidence="2">cv. Niubang</strain>
    </source>
</reference>